<feature type="compositionally biased region" description="Basic and acidic residues" evidence="1">
    <location>
        <begin position="89"/>
        <end position="99"/>
    </location>
</feature>
<evidence type="ECO:0000256" key="1">
    <source>
        <dbReference type="SAM" id="MobiDB-lite"/>
    </source>
</evidence>
<feature type="compositionally biased region" description="Low complexity" evidence="1">
    <location>
        <begin position="149"/>
        <end position="159"/>
    </location>
</feature>
<proteinExistence type="predicted"/>
<organism evidence="2 3">
    <name type="scientific">Pseudocohnilembus persalinus</name>
    <name type="common">Ciliate</name>
    <dbReference type="NCBI Taxonomy" id="266149"/>
    <lineage>
        <taxon>Eukaryota</taxon>
        <taxon>Sar</taxon>
        <taxon>Alveolata</taxon>
        <taxon>Ciliophora</taxon>
        <taxon>Intramacronucleata</taxon>
        <taxon>Oligohymenophorea</taxon>
        <taxon>Scuticociliatia</taxon>
        <taxon>Philasterida</taxon>
        <taxon>Pseudocohnilembidae</taxon>
        <taxon>Pseudocohnilembus</taxon>
    </lineage>
</organism>
<sequence length="351" mass="41910">MGCQQGKVSSQVKLSKQIFGKNEFPQFDRETYQSTNIAYTSRKIQSQKKNNLFEEILEENHSQSQDIQQNSIVKKIDQNAKSKSSSQFEKQEISPYQKEHRNQFKSLQKIEEKPQYNKKEQNNNNINKNKIQIKYSLSDSRPEFKSEQQIRNNNQQQQDQNLCKNTVQNQQFNDDDEILERQIQEYEQEQRKKQENQGQQKSENSNNEQQNEIKQNLGDKREQKKEKEMQIIQEQLEQYRNRQIKSLSEIESCVDSQLRKQLCSLGEILPKYQVTEEYVQERKKLKQIHDNAIPVLDSDIENSFLAIKRDLHIRCQIKKIKQVQAKQNNYQSKDSKSQVIDQRLKKIYELE</sequence>
<name>A0A0V0QVY2_PSEPJ</name>
<gene>
    <name evidence="2" type="ORF">PPERSA_12849</name>
</gene>
<feature type="compositionally biased region" description="Low complexity" evidence="1">
    <location>
        <begin position="122"/>
        <end position="131"/>
    </location>
</feature>
<evidence type="ECO:0000313" key="2">
    <source>
        <dbReference type="EMBL" id="KRX06160.1"/>
    </source>
</evidence>
<keyword evidence="3" id="KW-1185">Reference proteome</keyword>
<feature type="region of interest" description="Disordered" evidence="1">
    <location>
        <begin position="140"/>
        <end position="159"/>
    </location>
</feature>
<feature type="region of interest" description="Disordered" evidence="1">
    <location>
        <begin position="111"/>
        <end position="131"/>
    </location>
</feature>
<accession>A0A0V0QVY2</accession>
<dbReference type="Proteomes" id="UP000054937">
    <property type="component" value="Unassembled WGS sequence"/>
</dbReference>
<feature type="compositionally biased region" description="Basic and acidic residues" evidence="1">
    <location>
        <begin position="111"/>
        <end position="121"/>
    </location>
</feature>
<reference evidence="2 3" key="1">
    <citation type="journal article" date="2015" name="Sci. Rep.">
        <title>Genome of the facultative scuticociliatosis pathogen Pseudocohnilembus persalinus provides insight into its virulence through horizontal gene transfer.</title>
        <authorList>
            <person name="Xiong J."/>
            <person name="Wang G."/>
            <person name="Cheng J."/>
            <person name="Tian M."/>
            <person name="Pan X."/>
            <person name="Warren A."/>
            <person name="Jiang C."/>
            <person name="Yuan D."/>
            <person name="Miao W."/>
        </authorList>
    </citation>
    <scope>NUCLEOTIDE SEQUENCE [LARGE SCALE GENOMIC DNA]</scope>
    <source>
        <strain evidence="2">36N120E</strain>
    </source>
</reference>
<dbReference type="AlphaFoldDB" id="A0A0V0QVY2"/>
<dbReference type="InParanoid" id="A0A0V0QVY2"/>
<protein>
    <submittedName>
        <fullName evidence="2">Uncharacterized protein</fullName>
    </submittedName>
</protein>
<comment type="caution">
    <text evidence="2">The sequence shown here is derived from an EMBL/GenBank/DDBJ whole genome shotgun (WGS) entry which is preliminary data.</text>
</comment>
<feature type="compositionally biased region" description="Basic and acidic residues" evidence="1">
    <location>
        <begin position="217"/>
        <end position="229"/>
    </location>
</feature>
<feature type="compositionally biased region" description="Low complexity" evidence="1">
    <location>
        <begin position="196"/>
        <end position="216"/>
    </location>
</feature>
<dbReference type="EMBL" id="LDAU01000099">
    <property type="protein sequence ID" value="KRX06160.1"/>
    <property type="molecule type" value="Genomic_DNA"/>
</dbReference>
<evidence type="ECO:0000313" key="3">
    <source>
        <dbReference type="Proteomes" id="UP000054937"/>
    </source>
</evidence>
<feature type="region of interest" description="Disordered" evidence="1">
    <location>
        <begin position="76"/>
        <end position="99"/>
    </location>
</feature>
<feature type="region of interest" description="Disordered" evidence="1">
    <location>
        <begin position="187"/>
        <end position="229"/>
    </location>
</feature>